<name>A0A5J4UHA8_9EUKA</name>
<gene>
    <name evidence="2" type="ORF">EZS28_035001</name>
</gene>
<dbReference type="Proteomes" id="UP000324800">
    <property type="component" value="Unassembled WGS sequence"/>
</dbReference>
<evidence type="ECO:0000313" key="3">
    <source>
        <dbReference type="Proteomes" id="UP000324800"/>
    </source>
</evidence>
<protein>
    <submittedName>
        <fullName evidence="2">Uncharacterized protein</fullName>
    </submittedName>
</protein>
<reference evidence="2 3" key="1">
    <citation type="submission" date="2019-03" db="EMBL/GenBank/DDBJ databases">
        <title>Single cell metagenomics reveals metabolic interactions within the superorganism composed of flagellate Streblomastix strix and complex community of Bacteroidetes bacteria on its surface.</title>
        <authorList>
            <person name="Treitli S.C."/>
            <person name="Kolisko M."/>
            <person name="Husnik F."/>
            <person name="Keeling P."/>
            <person name="Hampl V."/>
        </authorList>
    </citation>
    <scope>NUCLEOTIDE SEQUENCE [LARGE SCALE GENOMIC DNA]</scope>
    <source>
        <strain evidence="2">ST1C</strain>
    </source>
</reference>
<sequence length="125" mass="14399">MRLQLSNNDAPTTTAEISKTRRRKHLFNYCLLQITTPQLKSPHFLFVDVKYKVPENPNPNPNPRKDPQQQPNEPKQVASAETQQTENKNKKNINDTPKKGDNGKIKETSKNQTTAKIYKNNELDE</sequence>
<feature type="compositionally biased region" description="Basic and acidic residues" evidence="1">
    <location>
        <begin position="87"/>
        <end position="109"/>
    </location>
</feature>
<accession>A0A5J4UHA8</accession>
<evidence type="ECO:0000256" key="1">
    <source>
        <dbReference type="SAM" id="MobiDB-lite"/>
    </source>
</evidence>
<dbReference type="AlphaFoldDB" id="A0A5J4UHA8"/>
<evidence type="ECO:0000313" key="2">
    <source>
        <dbReference type="EMBL" id="KAA6369471.1"/>
    </source>
</evidence>
<proteinExistence type="predicted"/>
<dbReference type="EMBL" id="SNRW01016342">
    <property type="protein sequence ID" value="KAA6369471.1"/>
    <property type="molecule type" value="Genomic_DNA"/>
</dbReference>
<organism evidence="2 3">
    <name type="scientific">Streblomastix strix</name>
    <dbReference type="NCBI Taxonomy" id="222440"/>
    <lineage>
        <taxon>Eukaryota</taxon>
        <taxon>Metamonada</taxon>
        <taxon>Preaxostyla</taxon>
        <taxon>Oxymonadida</taxon>
        <taxon>Streblomastigidae</taxon>
        <taxon>Streblomastix</taxon>
    </lineage>
</organism>
<comment type="caution">
    <text evidence="2">The sequence shown here is derived from an EMBL/GenBank/DDBJ whole genome shotgun (WGS) entry which is preliminary data.</text>
</comment>
<feature type="region of interest" description="Disordered" evidence="1">
    <location>
        <begin position="52"/>
        <end position="125"/>
    </location>
</feature>
<feature type="non-terminal residue" evidence="2">
    <location>
        <position position="125"/>
    </location>
</feature>